<evidence type="ECO:0000256" key="4">
    <source>
        <dbReference type="ARBA" id="ARBA00022881"/>
    </source>
</evidence>
<dbReference type="Gene3D" id="3.40.1440.10">
    <property type="entry name" value="GIY-YIG endonuclease"/>
    <property type="match status" value="1"/>
</dbReference>
<evidence type="ECO:0000256" key="2">
    <source>
        <dbReference type="ARBA" id="ARBA00022763"/>
    </source>
</evidence>
<dbReference type="InterPro" id="IPR001162">
    <property type="entry name" value="UvrC_RNase_H_dom"/>
</dbReference>
<dbReference type="SUPFAM" id="SSF46600">
    <property type="entry name" value="C-terminal UvrC-binding domain of UvrB"/>
    <property type="match status" value="1"/>
</dbReference>
<dbReference type="InterPro" id="IPR036876">
    <property type="entry name" value="UVR_dom_sf"/>
</dbReference>
<dbReference type="Proteomes" id="UP000231791">
    <property type="component" value="Chromosome"/>
</dbReference>
<dbReference type="GO" id="GO:0005737">
    <property type="term" value="C:cytoplasm"/>
    <property type="evidence" value="ECO:0007669"/>
    <property type="project" value="UniProtKB-SubCell"/>
</dbReference>
<dbReference type="AlphaFoldDB" id="A0A2K8PNI5"/>
<dbReference type="KEGG" id="slx:SLAV_27815"/>
<dbReference type="InterPro" id="IPR035901">
    <property type="entry name" value="GIY-YIG_endonuc_sf"/>
</dbReference>
<dbReference type="GO" id="GO:0009380">
    <property type="term" value="C:excinuclease repair complex"/>
    <property type="evidence" value="ECO:0007669"/>
    <property type="project" value="InterPro"/>
</dbReference>
<name>A0A2K8PNI5_STRLA</name>
<dbReference type="Gene3D" id="1.10.150.20">
    <property type="entry name" value="5' to 3' exonuclease, C-terminal subdomain"/>
    <property type="match status" value="1"/>
</dbReference>
<dbReference type="GO" id="GO:0009381">
    <property type="term" value="F:excinuclease ABC activity"/>
    <property type="evidence" value="ECO:0007669"/>
    <property type="project" value="UniProtKB-UniRule"/>
</dbReference>
<dbReference type="NCBIfam" id="NF001824">
    <property type="entry name" value="PRK00558.1-5"/>
    <property type="match status" value="1"/>
</dbReference>
<dbReference type="PANTHER" id="PTHR30562">
    <property type="entry name" value="UVRC/OXIDOREDUCTASE"/>
    <property type="match status" value="1"/>
</dbReference>
<dbReference type="RefSeq" id="WP_030237207.1">
    <property type="nucleotide sequence ID" value="NZ_CP024985.1"/>
</dbReference>
<dbReference type="Gene3D" id="4.10.860.10">
    <property type="entry name" value="UVR domain"/>
    <property type="match status" value="1"/>
</dbReference>
<dbReference type="SMART" id="SM00278">
    <property type="entry name" value="HhH1"/>
    <property type="match status" value="2"/>
</dbReference>
<dbReference type="Pfam" id="PF02151">
    <property type="entry name" value="UVR"/>
    <property type="match status" value="1"/>
</dbReference>
<dbReference type="GO" id="GO:0006289">
    <property type="term" value="P:nucleotide-excision repair"/>
    <property type="evidence" value="ECO:0007669"/>
    <property type="project" value="UniProtKB-UniRule"/>
</dbReference>
<evidence type="ECO:0000313" key="9">
    <source>
        <dbReference type="Proteomes" id="UP000231791"/>
    </source>
</evidence>
<dbReference type="SUPFAM" id="SSF82771">
    <property type="entry name" value="GIY-YIG endonuclease"/>
    <property type="match status" value="1"/>
</dbReference>
<dbReference type="SUPFAM" id="SSF47781">
    <property type="entry name" value="RuvA domain 2-like"/>
    <property type="match status" value="1"/>
</dbReference>
<dbReference type="EMBL" id="CP024985">
    <property type="protein sequence ID" value="ATZ27353.1"/>
    <property type="molecule type" value="Genomic_DNA"/>
</dbReference>
<dbReference type="OrthoDB" id="9804933at2"/>
<dbReference type="SMART" id="SM00465">
    <property type="entry name" value="GIYc"/>
    <property type="match status" value="1"/>
</dbReference>
<dbReference type="InterPro" id="IPR001943">
    <property type="entry name" value="UVR_dom"/>
</dbReference>
<dbReference type="PROSITE" id="PS50151">
    <property type="entry name" value="UVR"/>
    <property type="match status" value="1"/>
</dbReference>
<dbReference type="GeneID" id="49386567"/>
<dbReference type="Pfam" id="PF14520">
    <property type="entry name" value="HHH_5"/>
    <property type="match status" value="1"/>
</dbReference>
<keyword evidence="1 7" id="KW-0963">Cytoplasm</keyword>
<dbReference type="PANTHER" id="PTHR30562:SF1">
    <property type="entry name" value="UVRABC SYSTEM PROTEIN C"/>
    <property type="match status" value="1"/>
</dbReference>
<dbReference type="Pfam" id="PF01541">
    <property type="entry name" value="GIY-YIG"/>
    <property type="match status" value="1"/>
</dbReference>
<dbReference type="PROSITE" id="PS50164">
    <property type="entry name" value="GIY_YIG"/>
    <property type="match status" value="1"/>
</dbReference>
<dbReference type="NCBIfam" id="TIGR00194">
    <property type="entry name" value="uvrC"/>
    <property type="match status" value="1"/>
</dbReference>
<dbReference type="CDD" id="cd10434">
    <property type="entry name" value="GIY-YIG_UvrC_Cho"/>
    <property type="match status" value="1"/>
</dbReference>
<dbReference type="FunFam" id="4.10.860.10:FF:000002">
    <property type="entry name" value="UvrABC system protein C"/>
    <property type="match status" value="1"/>
</dbReference>
<dbReference type="InterPro" id="IPR000305">
    <property type="entry name" value="GIY-YIG_endonuc"/>
</dbReference>
<keyword evidence="3 7" id="KW-0228">DNA excision</keyword>
<reference evidence="8 9" key="1">
    <citation type="submission" date="2017-11" db="EMBL/GenBank/DDBJ databases">
        <title>Complete genome sequence of Streptomyces lavendulae subsp. lavendulae CCM 3239 (formerly 'Streptomyces aureofaciens CCM 3239'), the producer of the angucycline-type antibiotic auricin.</title>
        <authorList>
            <person name="Busche T."/>
            <person name="Novakova R."/>
            <person name="Al'Dilaimi A."/>
            <person name="Homerova D."/>
            <person name="Feckova L."/>
            <person name="Rezuchova B."/>
            <person name="Mingyar E."/>
            <person name="Csolleiova D."/>
            <person name="Bekeova C."/>
            <person name="Winkler A."/>
            <person name="Sevcikova B."/>
            <person name="Kalinowski J."/>
            <person name="Kormanec J."/>
            <person name="Ruckert C."/>
        </authorList>
    </citation>
    <scope>NUCLEOTIDE SEQUENCE [LARGE SCALE GENOMIC DNA]</scope>
    <source>
        <strain evidence="8 9">CCM 3239</strain>
    </source>
</reference>
<dbReference type="InterPro" id="IPR050066">
    <property type="entry name" value="UvrABC_protein_C"/>
</dbReference>
<keyword evidence="4 7" id="KW-0267">Excision nuclease</keyword>
<evidence type="ECO:0000256" key="6">
    <source>
        <dbReference type="ARBA" id="ARBA00023236"/>
    </source>
</evidence>
<comment type="subcellular location">
    <subcellularLocation>
        <location evidence="7">Cytoplasm</location>
    </subcellularLocation>
</comment>
<dbReference type="HAMAP" id="MF_00203">
    <property type="entry name" value="UvrC"/>
    <property type="match status" value="1"/>
</dbReference>
<dbReference type="InterPro" id="IPR010994">
    <property type="entry name" value="RuvA_2-like"/>
</dbReference>
<evidence type="ECO:0000256" key="1">
    <source>
        <dbReference type="ARBA" id="ARBA00022490"/>
    </source>
</evidence>
<evidence type="ECO:0000256" key="5">
    <source>
        <dbReference type="ARBA" id="ARBA00023204"/>
    </source>
</evidence>
<dbReference type="InterPro" id="IPR047296">
    <property type="entry name" value="GIY-YIG_UvrC_Cho"/>
</dbReference>
<dbReference type="InterPro" id="IPR003583">
    <property type="entry name" value="Hlx-hairpin-Hlx_DNA-bd_motif"/>
</dbReference>
<proteinExistence type="inferred from homology"/>
<dbReference type="InterPro" id="IPR004791">
    <property type="entry name" value="UvrC"/>
</dbReference>
<keyword evidence="9" id="KW-1185">Reference proteome</keyword>
<evidence type="ECO:0000313" key="8">
    <source>
        <dbReference type="EMBL" id="ATZ27353.1"/>
    </source>
</evidence>
<sequence length="669" mass="74594">MADPSSYRPEPGQIPDSPGVYRFRDEHRRVIYVGKAKSLRQRLASYFQDIANLHPRTATMVTTAASVEWTVVSTEVEALQLEYSWIKEFDPRFNVKYRDDKSYPSLAVTMNEQYPRVQVMRGPKKKGVRYFGPYGHAWAIRETVDLMLRVFPVRTCSAGVFKRSAQIGRPCLLGYIGKCSAPCVGRVTPEEHRELAEDFCDFMAGRTGTYLTRLEQQMHEAAEEMEYEKAARLRDDIGALRRAMEKNAVVLADATDADLIAVAEDELEAAVQIFHVRGGRVRGQRGWVTDKVEAVDTAGLVEHALQQLYGEEKGEAVPKEVLVPVLPEDTGALGQWLAGRRGSNVSLRVPQRGDKKALMETVHRNAQQSLALHKTKRASDLTTRSRALEEIAEALELDGAPLRIECFDISHLQGDDVVASMVVFEDGLARKSEYRRFQIKSFEGQDDVRSMHEVVSRRFRRYLQEKLKTGEWSPEDGEDPVTEDDGRPRRFAYPPQLVVVDGGQPQVAAAKRALEELGIDDVAVCGLAKRLEEVWLPGEDDPVVLPRTSEGLYLLQRVRDEAHRFAIQYQRNKRGKRLKSGPLDEVPGLGESRKQALVKHFGSVKKLRQATIDQICEVPGIGRKTAETVAAALAQAPPAGPAVNTATGEIMEDETPAPAGAASERGTEL</sequence>
<accession>A0A2K8PNI5</accession>
<keyword evidence="6 7" id="KW-0742">SOS response</keyword>
<protein>
    <recommendedName>
        <fullName evidence="7">UvrABC system protein C</fullName>
        <shortName evidence="7">Protein UvrC</shortName>
    </recommendedName>
    <alternativeName>
        <fullName evidence="7">Excinuclease ABC subunit C</fullName>
    </alternativeName>
</protein>
<dbReference type="InterPro" id="IPR038476">
    <property type="entry name" value="UvrC_RNase_H_dom_sf"/>
</dbReference>
<gene>
    <name evidence="7 8" type="primary">uvrC</name>
    <name evidence="8" type="ORF">SLAV_27815</name>
</gene>
<dbReference type="PROSITE" id="PS50165">
    <property type="entry name" value="UVRC"/>
    <property type="match status" value="1"/>
</dbReference>
<dbReference type="Pfam" id="PF22920">
    <property type="entry name" value="UvrC_RNaseH"/>
    <property type="match status" value="1"/>
</dbReference>
<dbReference type="GO" id="GO:0003677">
    <property type="term" value="F:DNA binding"/>
    <property type="evidence" value="ECO:0007669"/>
    <property type="project" value="UniProtKB-UniRule"/>
</dbReference>
<comment type="function">
    <text evidence="7">The UvrABC repair system catalyzes the recognition and processing of DNA lesions. UvrC both incises the 5' and 3' sides of the lesion. The N-terminal half is responsible for the 3' incision and the C-terminal half is responsible for the 5' incision.</text>
</comment>
<evidence type="ECO:0000256" key="7">
    <source>
        <dbReference type="HAMAP-Rule" id="MF_00203"/>
    </source>
</evidence>
<dbReference type="GO" id="GO:0009432">
    <property type="term" value="P:SOS response"/>
    <property type="evidence" value="ECO:0007669"/>
    <property type="project" value="UniProtKB-UniRule"/>
</dbReference>
<dbReference type="FunFam" id="3.40.1440.10:FF:000001">
    <property type="entry name" value="UvrABC system protein C"/>
    <property type="match status" value="1"/>
</dbReference>
<keyword evidence="5 7" id="KW-0234">DNA repair</keyword>
<organism evidence="8 9">
    <name type="scientific">Streptomyces lavendulae subsp. lavendulae</name>
    <dbReference type="NCBI Taxonomy" id="58340"/>
    <lineage>
        <taxon>Bacteria</taxon>
        <taxon>Bacillati</taxon>
        <taxon>Actinomycetota</taxon>
        <taxon>Actinomycetes</taxon>
        <taxon>Kitasatosporales</taxon>
        <taxon>Streptomycetaceae</taxon>
        <taxon>Streptomyces</taxon>
    </lineage>
</organism>
<dbReference type="FunFam" id="3.30.420.340:FF:000003">
    <property type="entry name" value="UvrABC system protein C"/>
    <property type="match status" value="1"/>
</dbReference>
<dbReference type="Pfam" id="PF08459">
    <property type="entry name" value="UvrC_RNaseH_dom"/>
    <property type="match status" value="1"/>
</dbReference>
<dbReference type="Gene3D" id="3.30.420.340">
    <property type="entry name" value="UvrC, RNAse H endonuclease domain"/>
    <property type="match status" value="1"/>
</dbReference>
<evidence type="ECO:0000256" key="3">
    <source>
        <dbReference type="ARBA" id="ARBA00022769"/>
    </source>
</evidence>
<comment type="similarity">
    <text evidence="7">Belongs to the UvrC family.</text>
</comment>
<comment type="subunit">
    <text evidence="7">Interacts with UvrB in an incision complex.</text>
</comment>
<keyword evidence="2 7" id="KW-0227">DNA damage</keyword>